<proteinExistence type="predicted"/>
<protein>
    <submittedName>
        <fullName evidence="1">DUF2997 domain-containing protein</fullName>
    </submittedName>
</protein>
<accession>A0ABW3UI69</accession>
<evidence type="ECO:0000313" key="2">
    <source>
        <dbReference type="Proteomes" id="UP001597180"/>
    </source>
</evidence>
<dbReference type="EMBL" id="JBHTLU010000013">
    <property type="protein sequence ID" value="MFD1220692.1"/>
    <property type="molecule type" value="Genomic_DNA"/>
</dbReference>
<dbReference type="InterPro" id="IPR021375">
    <property type="entry name" value="DUF2997"/>
</dbReference>
<gene>
    <name evidence="1" type="ORF">ACFQ4B_11210</name>
</gene>
<keyword evidence="2" id="KW-1185">Reference proteome</keyword>
<dbReference type="Proteomes" id="UP001597180">
    <property type="component" value="Unassembled WGS sequence"/>
</dbReference>
<dbReference type="Pfam" id="PF11211">
    <property type="entry name" value="DUF2997"/>
    <property type="match status" value="1"/>
</dbReference>
<dbReference type="RefSeq" id="WP_345587266.1">
    <property type="nucleotide sequence ID" value="NZ_BAABJG010000006.1"/>
</dbReference>
<name>A0ABW3UI69_9BACL</name>
<reference evidence="2" key="1">
    <citation type="journal article" date="2019" name="Int. J. Syst. Evol. Microbiol.">
        <title>The Global Catalogue of Microorganisms (GCM) 10K type strain sequencing project: providing services to taxonomists for standard genome sequencing and annotation.</title>
        <authorList>
            <consortium name="The Broad Institute Genomics Platform"/>
            <consortium name="The Broad Institute Genome Sequencing Center for Infectious Disease"/>
            <person name="Wu L."/>
            <person name="Ma J."/>
        </authorList>
    </citation>
    <scope>NUCLEOTIDE SEQUENCE [LARGE SCALE GENOMIC DNA]</scope>
    <source>
        <strain evidence="2">CCUG 53270</strain>
    </source>
</reference>
<organism evidence="1 2">
    <name type="scientific">Paenibacillus vulneris</name>
    <dbReference type="NCBI Taxonomy" id="1133364"/>
    <lineage>
        <taxon>Bacteria</taxon>
        <taxon>Bacillati</taxon>
        <taxon>Bacillota</taxon>
        <taxon>Bacilli</taxon>
        <taxon>Bacillales</taxon>
        <taxon>Paenibacillaceae</taxon>
        <taxon>Paenibacillus</taxon>
    </lineage>
</organism>
<comment type="caution">
    <text evidence="1">The sequence shown here is derived from an EMBL/GenBank/DDBJ whole genome shotgun (WGS) entry which is preliminary data.</text>
</comment>
<sequence>MKSIEIIVKKDGTLSIEAIGFQGKSCEAATQALEKALGMTEQRKKKPEYYQRTALQQNRNVEL</sequence>
<evidence type="ECO:0000313" key="1">
    <source>
        <dbReference type="EMBL" id="MFD1220692.1"/>
    </source>
</evidence>